<organism evidence="1 2">
    <name type="scientific">Fukomys damarensis</name>
    <name type="common">Damaraland mole rat</name>
    <name type="synonym">Cryptomys damarensis</name>
    <dbReference type="NCBI Taxonomy" id="885580"/>
    <lineage>
        <taxon>Eukaryota</taxon>
        <taxon>Metazoa</taxon>
        <taxon>Chordata</taxon>
        <taxon>Craniata</taxon>
        <taxon>Vertebrata</taxon>
        <taxon>Euteleostomi</taxon>
        <taxon>Mammalia</taxon>
        <taxon>Eutheria</taxon>
        <taxon>Euarchontoglires</taxon>
        <taxon>Glires</taxon>
        <taxon>Rodentia</taxon>
        <taxon>Hystricomorpha</taxon>
        <taxon>Bathyergidae</taxon>
        <taxon>Fukomys</taxon>
    </lineage>
</organism>
<protein>
    <submittedName>
        <fullName evidence="1">Uncharacterized protein</fullName>
    </submittedName>
</protein>
<name>A0A091D6E7_FUKDA</name>
<dbReference type="Proteomes" id="UP000028990">
    <property type="component" value="Unassembled WGS sequence"/>
</dbReference>
<sequence length="144" mass="15468">MAVKAPSTAVLLLTDALGIVFWNSTVGITWRLLRSAHSGPQRTQEPEPGCCQGVQVIRSPLDLAVPQSFQTAQILALGSRVTREGTQRGRIPAKSRGQVGAREAQAADNLCRESPTPGHVVQDPPGFPHCGKVFLALYDENELT</sequence>
<dbReference type="AlphaFoldDB" id="A0A091D6E7"/>
<proteinExistence type="predicted"/>
<accession>A0A091D6E7</accession>
<evidence type="ECO:0000313" key="1">
    <source>
        <dbReference type="EMBL" id="KFO25815.1"/>
    </source>
</evidence>
<dbReference type="EMBL" id="KN123330">
    <property type="protein sequence ID" value="KFO25815.1"/>
    <property type="molecule type" value="Genomic_DNA"/>
</dbReference>
<reference evidence="1 2" key="1">
    <citation type="submission" date="2013-11" db="EMBL/GenBank/DDBJ databases">
        <title>The Damaraland mole rat (Fukomys damarensis) genome and evolution of African mole rats.</title>
        <authorList>
            <person name="Gladyshev V.N."/>
            <person name="Fang X."/>
        </authorList>
    </citation>
    <scope>NUCLEOTIDE SEQUENCE [LARGE SCALE GENOMIC DNA]</scope>
    <source>
        <tissue evidence="1">Liver</tissue>
    </source>
</reference>
<evidence type="ECO:0000313" key="2">
    <source>
        <dbReference type="Proteomes" id="UP000028990"/>
    </source>
</evidence>
<gene>
    <name evidence="1" type="ORF">H920_12733</name>
</gene>
<keyword evidence="2" id="KW-1185">Reference proteome</keyword>